<keyword evidence="2" id="KW-0413">Isomerase</keyword>
<dbReference type="PANTHER" id="PTHR48100:SF1">
    <property type="entry name" value="HISTIDINE PHOSPHATASE FAMILY PROTEIN-RELATED"/>
    <property type="match status" value="1"/>
</dbReference>
<dbReference type="EC" id="3.1.3.3" evidence="5"/>
<sequence length="212" mass="23875">MEATRICLVRHGETSWNAEKRIQGNIDVGLDETGLAQADAAAQWLSPLAIDALYSSDLLRARQTAERLAAALRRVPILRPEFRERRYGLFEGLTYEQSRTRYPDVYALFEERVPDFVIPYGGESLQQLHLRVSSGLRRLVDEHRGQTIAVVTHGGVLDIVNRLVRGTSLRQARDFLIPNAGINWVSASGDDWRMEAWGVTDHLTIVGLDELP</sequence>
<evidence type="ECO:0000256" key="3">
    <source>
        <dbReference type="PIRSR" id="PIRSR613078-1"/>
    </source>
</evidence>
<dbReference type="PROSITE" id="PS00175">
    <property type="entry name" value="PG_MUTASE"/>
    <property type="match status" value="1"/>
</dbReference>
<dbReference type="STRING" id="1454004.AW11_02023"/>
<dbReference type="InterPro" id="IPR050275">
    <property type="entry name" value="PGM_Phosphatase"/>
</dbReference>
<name>A0A011RC03_ACCRE</name>
<dbReference type="InterPro" id="IPR013078">
    <property type="entry name" value="His_Pase_superF_clade-1"/>
</dbReference>
<dbReference type="GO" id="GO:0005524">
    <property type="term" value="F:ATP binding"/>
    <property type="evidence" value="ECO:0007669"/>
    <property type="project" value="InterPro"/>
</dbReference>
<gene>
    <name evidence="5" type="primary">pspA</name>
    <name evidence="5" type="ORF">AW11_02023</name>
</gene>
<evidence type="ECO:0000313" key="6">
    <source>
        <dbReference type="Proteomes" id="UP000022141"/>
    </source>
</evidence>
<dbReference type="PANTHER" id="PTHR48100">
    <property type="entry name" value="BROAD-SPECIFICITY PHOSPHATASE YOR283W-RELATED"/>
    <property type="match status" value="1"/>
</dbReference>
<keyword evidence="5" id="KW-0378">Hydrolase</keyword>
<protein>
    <submittedName>
        <fullName evidence="5">Phosphoserine phosphatase 1</fullName>
        <ecNumber evidence="5">3.1.3.3</ecNumber>
    </submittedName>
</protein>
<keyword evidence="6" id="KW-1185">Reference proteome</keyword>
<evidence type="ECO:0000256" key="1">
    <source>
        <dbReference type="ARBA" id="ARBA00023152"/>
    </source>
</evidence>
<dbReference type="PATRIC" id="fig|1454004.3.peg.2091"/>
<dbReference type="PRINTS" id="PR00991">
    <property type="entry name" value="6PFRUCTKNASE"/>
</dbReference>
<dbReference type="Pfam" id="PF00300">
    <property type="entry name" value="His_Phos_1"/>
    <property type="match status" value="1"/>
</dbReference>
<accession>A0A011RC03</accession>
<dbReference type="InterPro" id="IPR001345">
    <property type="entry name" value="PG/BPGM_mutase_AS"/>
</dbReference>
<keyword evidence="1" id="KW-0324">Glycolysis</keyword>
<feature type="active site" description="Proton donor/acceptor" evidence="3">
    <location>
        <position position="84"/>
    </location>
</feature>
<reference evidence="5" key="1">
    <citation type="submission" date="2014-02" db="EMBL/GenBank/DDBJ databases">
        <title>Expanding our view of genomic diversity in Candidatus Accumulibacter clades.</title>
        <authorList>
            <person name="Skennerton C.T."/>
            <person name="Barr J.J."/>
            <person name="Slater F.R."/>
            <person name="Bond P.L."/>
            <person name="Tyson G.W."/>
        </authorList>
    </citation>
    <scope>NUCLEOTIDE SEQUENCE [LARGE SCALE GENOMIC DNA]</scope>
</reference>
<proteinExistence type="predicted"/>
<dbReference type="Proteomes" id="UP000022141">
    <property type="component" value="Unassembled WGS sequence"/>
</dbReference>
<feature type="binding site" evidence="4">
    <location>
        <begin position="10"/>
        <end position="17"/>
    </location>
    <ligand>
        <name>substrate</name>
    </ligand>
</feature>
<dbReference type="SUPFAM" id="SSF53254">
    <property type="entry name" value="Phosphoglycerate mutase-like"/>
    <property type="match status" value="1"/>
</dbReference>
<dbReference type="GO" id="GO:0005737">
    <property type="term" value="C:cytoplasm"/>
    <property type="evidence" value="ECO:0007669"/>
    <property type="project" value="TreeGrafter"/>
</dbReference>
<dbReference type="InterPro" id="IPR003094">
    <property type="entry name" value="6Pfruct_kin"/>
</dbReference>
<feature type="binding site" evidence="4">
    <location>
        <begin position="84"/>
        <end position="87"/>
    </location>
    <ligand>
        <name>substrate</name>
    </ligand>
</feature>
<feature type="active site" description="Tele-phosphohistidine intermediate" evidence="3">
    <location>
        <position position="11"/>
    </location>
</feature>
<dbReference type="eggNOG" id="COG0406">
    <property type="taxonomic scope" value="Bacteria"/>
</dbReference>
<evidence type="ECO:0000256" key="2">
    <source>
        <dbReference type="ARBA" id="ARBA00023235"/>
    </source>
</evidence>
<evidence type="ECO:0000256" key="4">
    <source>
        <dbReference type="PIRSR" id="PIRSR613078-2"/>
    </source>
</evidence>
<dbReference type="EMBL" id="JEMY01000025">
    <property type="protein sequence ID" value="EXI88749.1"/>
    <property type="molecule type" value="Genomic_DNA"/>
</dbReference>
<dbReference type="CDD" id="cd07067">
    <property type="entry name" value="HP_PGM_like"/>
    <property type="match status" value="1"/>
</dbReference>
<dbReference type="AlphaFoldDB" id="A0A011RC03"/>
<dbReference type="Gene3D" id="3.40.50.1240">
    <property type="entry name" value="Phosphoglycerate mutase-like"/>
    <property type="match status" value="1"/>
</dbReference>
<dbReference type="InterPro" id="IPR029033">
    <property type="entry name" value="His_PPase_superfam"/>
</dbReference>
<comment type="caution">
    <text evidence="5">The sequence shown here is derived from an EMBL/GenBank/DDBJ whole genome shotgun (WGS) entry which is preliminary data.</text>
</comment>
<feature type="binding site" evidence="4">
    <location>
        <position position="60"/>
    </location>
    <ligand>
        <name>substrate</name>
    </ligand>
</feature>
<evidence type="ECO:0000313" key="5">
    <source>
        <dbReference type="EMBL" id="EXI88749.1"/>
    </source>
</evidence>
<dbReference type="GO" id="GO:0016791">
    <property type="term" value="F:phosphatase activity"/>
    <property type="evidence" value="ECO:0007669"/>
    <property type="project" value="TreeGrafter"/>
</dbReference>
<organism evidence="5 6">
    <name type="scientific">Accumulibacter regalis</name>
    <dbReference type="NCBI Taxonomy" id="522306"/>
    <lineage>
        <taxon>Bacteria</taxon>
        <taxon>Pseudomonadati</taxon>
        <taxon>Pseudomonadota</taxon>
        <taxon>Betaproteobacteria</taxon>
        <taxon>Candidatus Accumulibacter</taxon>
    </lineage>
</organism>
<dbReference type="GO" id="GO:0006003">
    <property type="term" value="P:fructose 2,6-bisphosphate metabolic process"/>
    <property type="evidence" value="ECO:0007669"/>
    <property type="project" value="InterPro"/>
</dbReference>
<dbReference type="SMART" id="SM00855">
    <property type="entry name" value="PGAM"/>
    <property type="match status" value="1"/>
</dbReference>